<evidence type="ECO:0000256" key="11">
    <source>
        <dbReference type="ARBA" id="ARBA00030399"/>
    </source>
</evidence>
<comment type="caution">
    <text evidence="15">The sequence shown here is derived from an EMBL/GenBank/DDBJ whole genome shotgun (WGS) entry which is preliminary data.</text>
</comment>
<dbReference type="GO" id="GO:0005737">
    <property type="term" value="C:cytoplasm"/>
    <property type="evidence" value="ECO:0007669"/>
    <property type="project" value="UniProtKB-SubCell"/>
</dbReference>
<feature type="binding site" evidence="14">
    <location>
        <begin position="257"/>
        <end position="263"/>
    </location>
    <ligand>
        <name>S-adenosyl-L-methionine</name>
        <dbReference type="ChEBI" id="CHEBI:59789"/>
    </ligand>
</feature>
<evidence type="ECO:0000313" key="16">
    <source>
        <dbReference type="Proteomes" id="UP000216008"/>
    </source>
</evidence>
<dbReference type="EC" id="2.1.1.176" evidence="4"/>
<dbReference type="NCBIfam" id="NF011494">
    <property type="entry name" value="PRK14902.1"/>
    <property type="match status" value="1"/>
</dbReference>
<dbReference type="Gene3D" id="1.10.940.10">
    <property type="entry name" value="NusB-like"/>
    <property type="match status" value="1"/>
</dbReference>
<comment type="function">
    <text evidence="1">Specifically methylates the cytosine at position 967 (m5C967) of 16S rRNA.</text>
</comment>
<dbReference type="CDD" id="cd02440">
    <property type="entry name" value="AdoMet_MTases"/>
    <property type="match status" value="1"/>
</dbReference>
<dbReference type="Proteomes" id="UP000216008">
    <property type="component" value="Unassembled WGS sequence"/>
</dbReference>
<comment type="catalytic activity">
    <reaction evidence="13">
        <text>cytidine(967) in 16S rRNA + S-adenosyl-L-methionine = 5-methylcytidine(967) in 16S rRNA + S-adenosyl-L-homocysteine + H(+)</text>
        <dbReference type="Rhea" id="RHEA:42748"/>
        <dbReference type="Rhea" id="RHEA-COMP:10219"/>
        <dbReference type="Rhea" id="RHEA-COMP:10220"/>
        <dbReference type="ChEBI" id="CHEBI:15378"/>
        <dbReference type="ChEBI" id="CHEBI:57856"/>
        <dbReference type="ChEBI" id="CHEBI:59789"/>
        <dbReference type="ChEBI" id="CHEBI:74483"/>
        <dbReference type="ChEBI" id="CHEBI:82748"/>
        <dbReference type="EC" id="2.1.1.176"/>
    </reaction>
</comment>
<comment type="similarity">
    <text evidence="3 14">Belongs to the class I-like SAM-binding methyltransferase superfamily. RsmB/NOP family.</text>
</comment>
<dbReference type="Pfam" id="PF01029">
    <property type="entry name" value="NusB"/>
    <property type="match status" value="1"/>
</dbReference>
<keyword evidence="8 14" id="KW-0808">Transferase</keyword>
<evidence type="ECO:0000256" key="9">
    <source>
        <dbReference type="ARBA" id="ARBA00022691"/>
    </source>
</evidence>
<keyword evidence="10 14" id="KW-0694">RNA-binding</keyword>
<dbReference type="GO" id="GO:0008649">
    <property type="term" value="F:rRNA methyltransferase activity"/>
    <property type="evidence" value="ECO:0007669"/>
    <property type="project" value="InterPro"/>
</dbReference>
<dbReference type="InterPro" id="IPR049560">
    <property type="entry name" value="MeTrfase_RsmB-F_NOP2_cat"/>
</dbReference>
<dbReference type="PRINTS" id="PR02008">
    <property type="entry name" value="RCMTFAMILY"/>
</dbReference>
<dbReference type="Gene3D" id="3.40.50.150">
    <property type="entry name" value="Vaccinia Virus protein VP39"/>
    <property type="match status" value="1"/>
</dbReference>
<evidence type="ECO:0000256" key="12">
    <source>
        <dbReference type="ARBA" id="ARBA00031088"/>
    </source>
</evidence>
<feature type="active site" description="Nucleophile" evidence="14">
    <location>
        <position position="380"/>
    </location>
</feature>
<evidence type="ECO:0000256" key="13">
    <source>
        <dbReference type="ARBA" id="ARBA00047283"/>
    </source>
</evidence>
<name>A0A267M746_LACJH</name>
<dbReference type="InterPro" id="IPR001678">
    <property type="entry name" value="MeTrfase_RsmB-F_NOP2_dom"/>
</dbReference>
<dbReference type="GO" id="GO:0006355">
    <property type="term" value="P:regulation of DNA-templated transcription"/>
    <property type="evidence" value="ECO:0007669"/>
    <property type="project" value="InterPro"/>
</dbReference>
<evidence type="ECO:0000256" key="14">
    <source>
        <dbReference type="PROSITE-ProRule" id="PRU01023"/>
    </source>
</evidence>
<dbReference type="SUPFAM" id="SSF53335">
    <property type="entry name" value="S-adenosyl-L-methionine-dependent methyltransferases"/>
    <property type="match status" value="1"/>
</dbReference>
<feature type="binding site" evidence="14">
    <location>
        <position position="308"/>
    </location>
    <ligand>
        <name>S-adenosyl-L-methionine</name>
        <dbReference type="ChEBI" id="CHEBI:59789"/>
    </ligand>
</feature>
<dbReference type="Pfam" id="PF01189">
    <property type="entry name" value="Methyltr_RsmB-F"/>
    <property type="match status" value="1"/>
</dbReference>
<dbReference type="InterPro" id="IPR018314">
    <property type="entry name" value="RsmB/NOL1/NOP2-like_CS"/>
</dbReference>
<evidence type="ECO:0000256" key="3">
    <source>
        <dbReference type="ARBA" id="ARBA00007494"/>
    </source>
</evidence>
<dbReference type="InterPro" id="IPR035926">
    <property type="entry name" value="NusB-like_sf"/>
</dbReference>
<dbReference type="NCBIfam" id="TIGR00563">
    <property type="entry name" value="rsmB"/>
    <property type="match status" value="1"/>
</dbReference>
<keyword evidence="9 14" id="KW-0949">S-adenosyl-L-methionine</keyword>
<evidence type="ECO:0000256" key="8">
    <source>
        <dbReference type="ARBA" id="ARBA00022679"/>
    </source>
</evidence>
<dbReference type="InterPro" id="IPR006027">
    <property type="entry name" value="NusB_RsmB_TIM44"/>
</dbReference>
<dbReference type="PANTHER" id="PTHR22807">
    <property type="entry name" value="NOP2 YEAST -RELATED NOL1/NOP2/FMU SUN DOMAIN-CONTAINING"/>
    <property type="match status" value="1"/>
</dbReference>
<dbReference type="FunFam" id="3.40.50.150:FF:000022">
    <property type="entry name" value="Ribosomal RNA small subunit methyltransferase B"/>
    <property type="match status" value="1"/>
</dbReference>
<reference evidence="15 16" key="1">
    <citation type="submission" date="2017-05" db="EMBL/GenBank/DDBJ databases">
        <title>Lactobacillus johnsonii from commercial turkeys.</title>
        <authorList>
            <person name="Johnson T.J."/>
            <person name="Youmans B."/>
        </authorList>
    </citation>
    <scope>NUCLEOTIDE SEQUENCE [LARGE SCALE GENOMIC DNA]</scope>
    <source>
        <strain evidence="15 16">UMNLJ114</strain>
    </source>
</reference>
<dbReference type="RefSeq" id="WP_095076448.1">
    <property type="nucleotide sequence ID" value="NZ_NIBA01000003.1"/>
</dbReference>
<dbReference type="InterPro" id="IPR054728">
    <property type="entry name" value="RsmB-like_ferredoxin"/>
</dbReference>
<evidence type="ECO:0000256" key="5">
    <source>
        <dbReference type="ARBA" id="ARBA00022490"/>
    </source>
</evidence>
<dbReference type="PANTHER" id="PTHR22807:SF53">
    <property type="entry name" value="RIBOSOMAL RNA SMALL SUBUNIT METHYLTRANSFERASE B-RELATED"/>
    <property type="match status" value="1"/>
</dbReference>
<keyword evidence="5" id="KW-0963">Cytoplasm</keyword>
<dbReference type="InterPro" id="IPR004573">
    <property type="entry name" value="rRNA_ssu_MeTfrase_B"/>
</dbReference>
<evidence type="ECO:0000256" key="10">
    <source>
        <dbReference type="ARBA" id="ARBA00022884"/>
    </source>
</evidence>
<organism evidence="15 16">
    <name type="scientific">Lactobacillus johnsonii</name>
    <dbReference type="NCBI Taxonomy" id="33959"/>
    <lineage>
        <taxon>Bacteria</taxon>
        <taxon>Bacillati</taxon>
        <taxon>Bacillota</taxon>
        <taxon>Bacilli</taxon>
        <taxon>Lactobacillales</taxon>
        <taxon>Lactobacillaceae</taxon>
        <taxon>Lactobacillus</taxon>
    </lineage>
</organism>
<dbReference type="PROSITE" id="PS51686">
    <property type="entry name" value="SAM_MT_RSMB_NOP"/>
    <property type="match status" value="1"/>
</dbReference>
<evidence type="ECO:0000256" key="4">
    <source>
        <dbReference type="ARBA" id="ARBA00012140"/>
    </source>
</evidence>
<comment type="subcellular location">
    <subcellularLocation>
        <location evidence="2">Cytoplasm</location>
    </subcellularLocation>
</comment>
<feature type="binding site" evidence="14">
    <location>
        <position position="280"/>
    </location>
    <ligand>
        <name>S-adenosyl-L-methionine</name>
        <dbReference type="ChEBI" id="CHEBI:59789"/>
    </ligand>
</feature>
<proteinExistence type="inferred from homology"/>
<evidence type="ECO:0000313" key="15">
    <source>
        <dbReference type="EMBL" id="PAB55416.1"/>
    </source>
</evidence>
<feature type="binding site" evidence="14">
    <location>
        <position position="327"/>
    </location>
    <ligand>
        <name>S-adenosyl-L-methionine</name>
        <dbReference type="ChEBI" id="CHEBI:59789"/>
    </ligand>
</feature>
<dbReference type="GO" id="GO:0003723">
    <property type="term" value="F:RNA binding"/>
    <property type="evidence" value="ECO:0007669"/>
    <property type="project" value="UniProtKB-UniRule"/>
</dbReference>
<sequence length="443" mass="49820">MSNARTVALETLIKVFNQKSYSNIALNNELIKHDLKLADKALATRIVYGTIQYKIFLEYQLKPLIKTKLRDSFLKPLLLMSAYQYFFLEKVPANAIFDEANKLAKKYSKRNSGSYKLVNGILRALERQGKILPPTNDLVEYLSIKESFPKWLVEYLLDHFGENETKEILVRSNQPAANSIRMTTKELDFEEIKEELKKDAFSFEESSLTPHNLNLNKGGVAQTALFKNGKITIQDAAASLAVDAFDFKGSEQVLDACSAPGGKTVQIAENLTTGSVIALDIHENKLRLVRNAAERLHVSDKVKTKALDARKAKEYFNQGQFDKILVDAPCSGLGLIRRKPEIRYEKSLNDIKNLAKIQLAILESVSGLLANGGELVYSTCTISYEEDEGVVKQFLKLHPDFELMPVQVGKLPKQEMVRIFPSSDGSDGFFIAKLKKTRVNNFD</sequence>
<dbReference type="PROSITE" id="PS01153">
    <property type="entry name" value="NOL1_NOP2_SUN"/>
    <property type="match status" value="1"/>
</dbReference>
<accession>A0A267M746</accession>
<dbReference type="EMBL" id="NIBD01000024">
    <property type="protein sequence ID" value="PAB55416.1"/>
    <property type="molecule type" value="Genomic_DNA"/>
</dbReference>
<evidence type="ECO:0000256" key="1">
    <source>
        <dbReference type="ARBA" id="ARBA00002724"/>
    </source>
</evidence>
<evidence type="ECO:0000256" key="2">
    <source>
        <dbReference type="ARBA" id="ARBA00004496"/>
    </source>
</evidence>
<gene>
    <name evidence="15" type="ORF">A3Q24_04580</name>
</gene>
<evidence type="ECO:0000256" key="7">
    <source>
        <dbReference type="ARBA" id="ARBA00022603"/>
    </source>
</evidence>
<evidence type="ECO:0000256" key="6">
    <source>
        <dbReference type="ARBA" id="ARBA00022552"/>
    </source>
</evidence>
<dbReference type="InterPro" id="IPR029063">
    <property type="entry name" value="SAM-dependent_MTases_sf"/>
</dbReference>
<dbReference type="InterPro" id="IPR023267">
    <property type="entry name" value="RCMT"/>
</dbReference>
<protein>
    <recommendedName>
        <fullName evidence="4">16S rRNA (cytosine(967)-C(5))-methyltransferase</fullName>
        <ecNumber evidence="4">2.1.1.176</ecNumber>
    </recommendedName>
    <alternativeName>
        <fullName evidence="11">16S rRNA m5C967 methyltransferase</fullName>
    </alternativeName>
    <alternativeName>
        <fullName evidence="12">rRNA (cytosine-C(5)-)-methyltransferase RsmB</fullName>
    </alternativeName>
</protein>
<dbReference type="Gene3D" id="3.30.70.1170">
    <property type="entry name" value="Sun protein, domain 3"/>
    <property type="match status" value="1"/>
</dbReference>
<dbReference type="SUPFAM" id="SSF48013">
    <property type="entry name" value="NusB-like"/>
    <property type="match status" value="1"/>
</dbReference>
<dbReference type="Pfam" id="PF22458">
    <property type="entry name" value="RsmF-B_ferredox"/>
    <property type="match status" value="1"/>
</dbReference>
<keyword evidence="6" id="KW-0698">rRNA processing</keyword>
<keyword evidence="7 14" id="KW-0489">Methyltransferase</keyword>
<dbReference type="AlphaFoldDB" id="A0A267M746"/>